<sequence>MKKIAFMLFALVTLSACEEEVGTQSWCDEMDSTPKTEWNAQGAVDYAKHCVLLDAVGSQAWCEQLENKPKADWSTNDATSYAKYCIL</sequence>
<reference evidence="3" key="1">
    <citation type="submission" date="2015-08" db="EMBL/GenBank/DDBJ databases">
        <title>Vibrio galatheae sp. nov., a novel member of the Vibrionaceae family isolated from the Solomon Islands.</title>
        <authorList>
            <person name="Giubergia S."/>
            <person name="Machado H."/>
            <person name="Mateiu R.V."/>
            <person name="Gram L."/>
        </authorList>
    </citation>
    <scope>NUCLEOTIDE SEQUENCE [LARGE SCALE GENOMIC DNA]</scope>
    <source>
        <strain evidence="3">DSM 19134</strain>
    </source>
</reference>
<dbReference type="OrthoDB" id="5609437at2"/>
<dbReference type="EMBL" id="LHPI01000009">
    <property type="protein sequence ID" value="KOO07389.1"/>
    <property type="molecule type" value="Genomic_DNA"/>
</dbReference>
<proteinExistence type="predicted"/>
<feature type="signal peptide" evidence="1">
    <location>
        <begin position="1"/>
        <end position="18"/>
    </location>
</feature>
<keyword evidence="3" id="KW-1185">Reference proteome</keyword>
<protein>
    <recommendedName>
        <fullName evidence="4">DUF3012 domain-containing protein</fullName>
    </recommendedName>
</protein>
<dbReference type="Proteomes" id="UP000037530">
    <property type="component" value="Unassembled WGS sequence"/>
</dbReference>
<organism evidence="2 3">
    <name type="scientific">Vibrio hepatarius</name>
    <dbReference type="NCBI Taxonomy" id="171383"/>
    <lineage>
        <taxon>Bacteria</taxon>
        <taxon>Pseudomonadati</taxon>
        <taxon>Pseudomonadota</taxon>
        <taxon>Gammaproteobacteria</taxon>
        <taxon>Vibrionales</taxon>
        <taxon>Vibrionaceae</taxon>
        <taxon>Vibrio</taxon>
        <taxon>Vibrio oreintalis group</taxon>
    </lineage>
</organism>
<comment type="caution">
    <text evidence="2">The sequence shown here is derived from an EMBL/GenBank/DDBJ whole genome shotgun (WGS) entry which is preliminary data.</text>
</comment>
<keyword evidence="1" id="KW-0732">Signal</keyword>
<accession>A0A0M0HZ82</accession>
<dbReference type="InterPro" id="IPR021379">
    <property type="entry name" value="DUF3012"/>
</dbReference>
<gene>
    <name evidence="2" type="ORF">AKJ31_10865</name>
</gene>
<evidence type="ECO:0000313" key="2">
    <source>
        <dbReference type="EMBL" id="KOO07389.1"/>
    </source>
</evidence>
<dbReference type="PATRIC" id="fig|171383.3.peg.2215"/>
<feature type="chain" id="PRO_5005600435" description="DUF3012 domain-containing protein" evidence="1">
    <location>
        <begin position="19"/>
        <end position="87"/>
    </location>
</feature>
<dbReference type="PROSITE" id="PS51257">
    <property type="entry name" value="PROKAR_LIPOPROTEIN"/>
    <property type="match status" value="1"/>
</dbReference>
<dbReference type="RefSeq" id="WP_053409123.1">
    <property type="nucleotide sequence ID" value="NZ_DAIPHI010000099.1"/>
</dbReference>
<dbReference type="Pfam" id="PF11216">
    <property type="entry name" value="DUF3012"/>
    <property type="match status" value="2"/>
</dbReference>
<evidence type="ECO:0000313" key="3">
    <source>
        <dbReference type="Proteomes" id="UP000037530"/>
    </source>
</evidence>
<evidence type="ECO:0008006" key="4">
    <source>
        <dbReference type="Google" id="ProtNLM"/>
    </source>
</evidence>
<evidence type="ECO:0000256" key="1">
    <source>
        <dbReference type="SAM" id="SignalP"/>
    </source>
</evidence>
<dbReference type="STRING" id="171383.AKJ31_10865"/>
<dbReference type="AlphaFoldDB" id="A0A0M0HZ82"/>
<name>A0A0M0HZ82_9VIBR</name>